<keyword evidence="4" id="KW-0548">Nucleotidyltransferase</keyword>
<dbReference type="Proteomes" id="UP000663829">
    <property type="component" value="Unassembled WGS sequence"/>
</dbReference>
<evidence type="ECO:0000313" key="8">
    <source>
        <dbReference type="EMBL" id="CAF4200180.1"/>
    </source>
</evidence>
<accession>A0A815GKC5</accession>
<dbReference type="EC" id="2.4.2.31" evidence="6"/>
<evidence type="ECO:0000256" key="3">
    <source>
        <dbReference type="ARBA" id="ARBA00022679"/>
    </source>
</evidence>
<evidence type="ECO:0000256" key="2">
    <source>
        <dbReference type="ARBA" id="ARBA00022676"/>
    </source>
</evidence>
<comment type="catalytic activity">
    <reaction evidence="5 6">
        <text>L-arginyl-[protein] + NAD(+) = N(omega)-(ADP-D-ribosyl)-L-arginyl-[protein] + nicotinamide + H(+)</text>
        <dbReference type="Rhea" id="RHEA:19149"/>
        <dbReference type="Rhea" id="RHEA-COMP:10532"/>
        <dbReference type="Rhea" id="RHEA-COMP:15087"/>
        <dbReference type="ChEBI" id="CHEBI:15378"/>
        <dbReference type="ChEBI" id="CHEBI:17154"/>
        <dbReference type="ChEBI" id="CHEBI:29965"/>
        <dbReference type="ChEBI" id="CHEBI:57540"/>
        <dbReference type="ChEBI" id="CHEBI:142554"/>
        <dbReference type="EC" id="2.4.2.31"/>
    </reaction>
</comment>
<sequence length="284" mass="34073">MTIESNNDSALAVAERNGHTQLVRILCEKTAETEDQSHLPNTSPTEWTIAQEHNERRAFERRRELKYEIESDDEFIMFIDRIKRWYIEKILVKSEEKQKILKVFDRAEKELDPTYIIKAYTYESDFYRILNTQLSREHFNYDSNDEKSQCARNYILTLLMNHPKLNEYRFTGKTYRGMYMTDHDFNQYKVGIRILYKSFLSTTKEEAVALRFICQPNFKLRVICTFIIRNQQTALDIEKISAYSGEKEVLILPYSVWEVRNIRQMHRIEIELEECETQRISITE</sequence>
<protein>
    <recommendedName>
        <fullName evidence="6">NAD(P)(+)--arginine ADP-ribosyltransferase</fullName>
        <ecNumber evidence="6">2.4.2.31</ecNumber>
    </recommendedName>
    <alternativeName>
        <fullName evidence="6">Mono(ADP-ribosyl)transferase</fullName>
    </alternativeName>
</protein>
<dbReference type="Pfam" id="PF01129">
    <property type="entry name" value="ART"/>
    <property type="match status" value="1"/>
</dbReference>
<comment type="similarity">
    <text evidence="1 6">Belongs to the Arg-specific ADP-ribosyltransferase family.</text>
</comment>
<comment type="caution">
    <text evidence="7">The sequence shown here is derived from an EMBL/GenBank/DDBJ whole genome shotgun (WGS) entry which is preliminary data.</text>
</comment>
<proteinExistence type="inferred from homology"/>
<reference evidence="7" key="1">
    <citation type="submission" date="2021-02" db="EMBL/GenBank/DDBJ databases">
        <authorList>
            <person name="Nowell W R."/>
        </authorList>
    </citation>
    <scope>NUCLEOTIDE SEQUENCE</scope>
</reference>
<dbReference type="EMBL" id="CAJOBC010058158">
    <property type="protein sequence ID" value="CAF4200180.1"/>
    <property type="molecule type" value="Genomic_DNA"/>
</dbReference>
<organism evidence="7 9">
    <name type="scientific">Didymodactylos carnosus</name>
    <dbReference type="NCBI Taxonomy" id="1234261"/>
    <lineage>
        <taxon>Eukaryota</taxon>
        <taxon>Metazoa</taxon>
        <taxon>Spiralia</taxon>
        <taxon>Gnathifera</taxon>
        <taxon>Rotifera</taxon>
        <taxon>Eurotatoria</taxon>
        <taxon>Bdelloidea</taxon>
        <taxon>Philodinida</taxon>
        <taxon>Philodinidae</taxon>
        <taxon>Didymodactylos</taxon>
    </lineage>
</organism>
<keyword evidence="2 6" id="KW-0328">Glycosyltransferase</keyword>
<evidence type="ECO:0000313" key="7">
    <source>
        <dbReference type="EMBL" id="CAF1339995.1"/>
    </source>
</evidence>
<dbReference type="PROSITE" id="PS51996">
    <property type="entry name" value="TR_MART"/>
    <property type="match status" value="1"/>
</dbReference>
<dbReference type="GO" id="GO:0016779">
    <property type="term" value="F:nucleotidyltransferase activity"/>
    <property type="evidence" value="ECO:0007669"/>
    <property type="project" value="UniProtKB-KW"/>
</dbReference>
<dbReference type="Proteomes" id="UP000681722">
    <property type="component" value="Unassembled WGS sequence"/>
</dbReference>
<keyword evidence="9" id="KW-1185">Reference proteome</keyword>
<evidence type="ECO:0000256" key="5">
    <source>
        <dbReference type="ARBA" id="ARBA00047597"/>
    </source>
</evidence>
<evidence type="ECO:0000256" key="6">
    <source>
        <dbReference type="RuleBase" id="RU361228"/>
    </source>
</evidence>
<gene>
    <name evidence="7" type="ORF">GPM918_LOCUS30384</name>
    <name evidence="8" type="ORF">SRO942_LOCUS30995</name>
</gene>
<evidence type="ECO:0000313" key="9">
    <source>
        <dbReference type="Proteomes" id="UP000663829"/>
    </source>
</evidence>
<keyword evidence="6" id="KW-0521">NADP</keyword>
<dbReference type="SUPFAM" id="SSF56399">
    <property type="entry name" value="ADP-ribosylation"/>
    <property type="match status" value="1"/>
</dbReference>
<dbReference type="OrthoDB" id="423533at2759"/>
<name>A0A815GKC5_9BILA</name>
<keyword evidence="6" id="KW-0520">NAD</keyword>
<evidence type="ECO:0000256" key="4">
    <source>
        <dbReference type="ARBA" id="ARBA00022695"/>
    </source>
</evidence>
<keyword evidence="3 6" id="KW-0808">Transferase</keyword>
<dbReference type="InterPro" id="IPR000768">
    <property type="entry name" value="ART"/>
</dbReference>
<dbReference type="AlphaFoldDB" id="A0A815GKC5"/>
<dbReference type="EMBL" id="CAJNOQ010014350">
    <property type="protein sequence ID" value="CAF1339995.1"/>
    <property type="molecule type" value="Genomic_DNA"/>
</dbReference>
<dbReference type="GO" id="GO:0106274">
    <property type="term" value="F:NAD+-protein-arginine ADP-ribosyltransferase activity"/>
    <property type="evidence" value="ECO:0007669"/>
    <property type="project" value="UniProtKB-EC"/>
</dbReference>
<evidence type="ECO:0000256" key="1">
    <source>
        <dbReference type="ARBA" id="ARBA00009558"/>
    </source>
</evidence>
<dbReference type="Gene3D" id="3.90.176.10">
    <property type="entry name" value="Toxin ADP-ribosyltransferase, Chain A, domain 1"/>
    <property type="match status" value="1"/>
</dbReference>